<evidence type="ECO:0000256" key="1">
    <source>
        <dbReference type="ARBA" id="ARBA00022691"/>
    </source>
</evidence>
<proteinExistence type="predicted"/>
<feature type="domain" description="Methyltransferase" evidence="2">
    <location>
        <begin position="44"/>
        <end position="141"/>
    </location>
</feature>
<dbReference type="PROSITE" id="PS01131">
    <property type="entry name" value="RRNA_A_DIMETH"/>
    <property type="match status" value="1"/>
</dbReference>
<dbReference type="Gene3D" id="3.40.50.150">
    <property type="entry name" value="Vaccinia Virus protein VP39"/>
    <property type="match status" value="1"/>
</dbReference>
<protein>
    <submittedName>
        <fullName evidence="3">Methyltransferase domain-containing protein</fullName>
    </submittedName>
</protein>
<evidence type="ECO:0000259" key="2">
    <source>
        <dbReference type="Pfam" id="PF13649"/>
    </source>
</evidence>
<keyword evidence="1" id="KW-0949">S-adenosyl-L-methionine</keyword>
<gene>
    <name evidence="3" type="ORF">EBQ26_03930</name>
</gene>
<dbReference type="GO" id="GO:0000179">
    <property type="term" value="F:rRNA (adenine-N6,N6-)-dimethyltransferase activity"/>
    <property type="evidence" value="ECO:0007669"/>
    <property type="project" value="InterPro"/>
</dbReference>
<keyword evidence="3" id="KW-0489">Methyltransferase</keyword>
<dbReference type="Proteomes" id="UP000267521">
    <property type="component" value="Unassembled WGS sequence"/>
</dbReference>
<keyword evidence="3" id="KW-0808">Transferase</keyword>
<comment type="caution">
    <text evidence="3">The sequence shown here is derived from an EMBL/GenBank/DDBJ whole genome shotgun (WGS) entry which is preliminary data.</text>
</comment>
<dbReference type="InterPro" id="IPR041698">
    <property type="entry name" value="Methyltransf_25"/>
</dbReference>
<reference evidence="3 4" key="1">
    <citation type="submission" date="2018-10" db="EMBL/GenBank/DDBJ databases">
        <title>Comamonadaceae CDC group NO-1 genome sequencing and assembly.</title>
        <authorList>
            <person name="Bernier A.-M."/>
            <person name="Bernard K."/>
        </authorList>
    </citation>
    <scope>NUCLEOTIDE SEQUENCE [LARGE SCALE GENOMIC DNA]</scope>
    <source>
        <strain evidence="3 4">NML970147</strain>
    </source>
</reference>
<evidence type="ECO:0000313" key="3">
    <source>
        <dbReference type="EMBL" id="RMW99520.1"/>
    </source>
</evidence>
<name>A0A3M6QA55_9BURK</name>
<organism evidence="3 4">
    <name type="scientific">Allofranklinella schreckenbergeri</name>
    <dbReference type="NCBI Taxonomy" id="1076744"/>
    <lineage>
        <taxon>Bacteria</taxon>
        <taxon>Pseudomonadati</taxon>
        <taxon>Pseudomonadota</taxon>
        <taxon>Betaproteobacteria</taxon>
        <taxon>Burkholderiales</taxon>
        <taxon>Comamonadaceae</taxon>
        <taxon>Allofranklinella</taxon>
    </lineage>
</organism>
<sequence length="195" mass="21240">MPQDAALFIKRWLRQPRKIAAVAPSGKALAELITSEIGPESGPILELGPGTGVFTRAMLNRGVPQQAITVVELDATFAKLLQMRHPGLHVLQVDAATLENQRLFDGRPAGAVVCGLGLLNMPEDVVRRILQGAFHHLGDGGSFFLFTYGSRCPVPPGMLEALHLRAELKGKTWRNIPPASVYRISRKPGLVIVRR</sequence>
<dbReference type="SUPFAM" id="SSF53335">
    <property type="entry name" value="S-adenosyl-L-methionine-dependent methyltransferases"/>
    <property type="match status" value="1"/>
</dbReference>
<dbReference type="RefSeq" id="WP_122237733.1">
    <property type="nucleotide sequence ID" value="NZ_RDQM01000004.1"/>
</dbReference>
<dbReference type="CDD" id="cd02440">
    <property type="entry name" value="AdoMet_MTases"/>
    <property type="match status" value="1"/>
</dbReference>
<evidence type="ECO:0000313" key="4">
    <source>
        <dbReference type="Proteomes" id="UP000267521"/>
    </source>
</evidence>
<dbReference type="InterPro" id="IPR020596">
    <property type="entry name" value="rRNA_Ade_Mease_Trfase_CS"/>
</dbReference>
<dbReference type="InterPro" id="IPR029063">
    <property type="entry name" value="SAM-dependent_MTases_sf"/>
</dbReference>
<accession>A0A3M6QA55</accession>
<dbReference type="Pfam" id="PF13649">
    <property type="entry name" value="Methyltransf_25"/>
    <property type="match status" value="1"/>
</dbReference>
<dbReference type="AlphaFoldDB" id="A0A3M6QA55"/>
<dbReference type="EMBL" id="RDQM01000004">
    <property type="protein sequence ID" value="RMW99520.1"/>
    <property type="molecule type" value="Genomic_DNA"/>
</dbReference>